<evidence type="ECO:0000313" key="3">
    <source>
        <dbReference type="Proteomes" id="UP001642409"/>
    </source>
</evidence>
<reference evidence="2 3" key="2">
    <citation type="submission" date="2024-07" db="EMBL/GenBank/DDBJ databases">
        <authorList>
            <person name="Akdeniz Z."/>
        </authorList>
    </citation>
    <scope>NUCLEOTIDE SEQUENCE [LARGE SCALE GENOMIC DNA]</scope>
</reference>
<keyword evidence="3" id="KW-1185">Reference proteome</keyword>
<evidence type="ECO:0000313" key="2">
    <source>
        <dbReference type="EMBL" id="CAL6044173.1"/>
    </source>
</evidence>
<protein>
    <submittedName>
        <fullName evidence="2">Hypothetical_protein</fullName>
    </submittedName>
</protein>
<reference evidence="1" key="1">
    <citation type="submission" date="2023-06" db="EMBL/GenBank/DDBJ databases">
        <authorList>
            <person name="Kurt Z."/>
        </authorList>
    </citation>
    <scope>NUCLEOTIDE SEQUENCE</scope>
</reference>
<sequence length="130" mass="14930">MEPYSPACWVRAARMAPTQPSLTRTNTFVLQNLSKYLNFEPDIPYFKMKLIFDPKTSKLNCNGNLITDDLSHTTTGKLVKRVFILKQIMIRTGGENVIQMLLLDITQTTSHSCSPQQLLKRIKWLMQRGV</sequence>
<dbReference type="EMBL" id="CATOUU010000295">
    <property type="protein sequence ID" value="CAI9923843.1"/>
    <property type="molecule type" value="Genomic_DNA"/>
</dbReference>
<accession>A0AA86NQA2</accession>
<name>A0AA86NQA2_9EUKA</name>
<gene>
    <name evidence="1" type="ORF">HINF_LOCUS11488</name>
    <name evidence="2" type="ORF">HINF_LOCUS40432</name>
</gene>
<dbReference type="EMBL" id="CAXDID020000159">
    <property type="protein sequence ID" value="CAL6044173.1"/>
    <property type="molecule type" value="Genomic_DNA"/>
</dbReference>
<evidence type="ECO:0000313" key="1">
    <source>
        <dbReference type="EMBL" id="CAI9923843.1"/>
    </source>
</evidence>
<comment type="caution">
    <text evidence="1">The sequence shown here is derived from an EMBL/GenBank/DDBJ whole genome shotgun (WGS) entry which is preliminary data.</text>
</comment>
<dbReference type="AlphaFoldDB" id="A0AA86NQA2"/>
<organism evidence="1">
    <name type="scientific">Hexamita inflata</name>
    <dbReference type="NCBI Taxonomy" id="28002"/>
    <lineage>
        <taxon>Eukaryota</taxon>
        <taxon>Metamonada</taxon>
        <taxon>Diplomonadida</taxon>
        <taxon>Hexamitidae</taxon>
        <taxon>Hexamitinae</taxon>
        <taxon>Hexamita</taxon>
    </lineage>
</organism>
<dbReference type="Proteomes" id="UP001642409">
    <property type="component" value="Unassembled WGS sequence"/>
</dbReference>
<proteinExistence type="predicted"/>